<evidence type="ECO:0000313" key="2">
    <source>
        <dbReference type="Proteomes" id="UP000184462"/>
    </source>
</evidence>
<accession>A0A1M4WQW7</accession>
<sequence length="67" mass="7963">MLNKRTKIIKDILFEPEIQKKYKLTEDDLSGMHRKKIVDVLETIINENDNGRTARQIYPTIKNIHKI</sequence>
<organism evidence="1 2">
    <name type="scientific">Psychroflexus salarius</name>
    <dbReference type="NCBI Taxonomy" id="1155689"/>
    <lineage>
        <taxon>Bacteria</taxon>
        <taxon>Pseudomonadati</taxon>
        <taxon>Bacteroidota</taxon>
        <taxon>Flavobacteriia</taxon>
        <taxon>Flavobacteriales</taxon>
        <taxon>Flavobacteriaceae</taxon>
        <taxon>Psychroflexus</taxon>
    </lineage>
</organism>
<dbReference type="RefSeq" id="WP_073193224.1">
    <property type="nucleotide sequence ID" value="NZ_FQTW01000006.1"/>
</dbReference>
<dbReference type="EMBL" id="FQTW01000006">
    <property type="protein sequence ID" value="SHE83463.1"/>
    <property type="molecule type" value="Genomic_DNA"/>
</dbReference>
<name>A0A1M4WQW7_9FLAO</name>
<proteinExistence type="predicted"/>
<dbReference type="STRING" id="1155689.SAMN05444278_106113"/>
<gene>
    <name evidence="1" type="ORF">SAMN05444278_106113</name>
</gene>
<dbReference type="AlphaFoldDB" id="A0A1M4WQW7"/>
<dbReference type="Proteomes" id="UP000184462">
    <property type="component" value="Unassembled WGS sequence"/>
</dbReference>
<dbReference type="OrthoDB" id="1449950at2"/>
<reference evidence="1 2" key="1">
    <citation type="submission" date="2016-11" db="EMBL/GenBank/DDBJ databases">
        <authorList>
            <person name="Jaros S."/>
            <person name="Januszkiewicz K."/>
            <person name="Wedrychowicz H."/>
        </authorList>
    </citation>
    <scope>NUCLEOTIDE SEQUENCE [LARGE SCALE GENOMIC DNA]</scope>
    <source>
        <strain evidence="1 2">DSM 25661</strain>
    </source>
</reference>
<protein>
    <submittedName>
        <fullName evidence="1">Uncharacterized protein</fullName>
    </submittedName>
</protein>
<keyword evidence="2" id="KW-1185">Reference proteome</keyword>
<evidence type="ECO:0000313" key="1">
    <source>
        <dbReference type="EMBL" id="SHE83463.1"/>
    </source>
</evidence>